<dbReference type="RefSeq" id="WP_271011027.1">
    <property type="nucleotide sequence ID" value="NZ_JAQIFT010000012.1"/>
</dbReference>
<feature type="chain" id="PRO_5041302110" evidence="2">
    <location>
        <begin position="25"/>
        <end position="610"/>
    </location>
</feature>
<dbReference type="Gene3D" id="3.20.20.80">
    <property type="entry name" value="Glycosidases"/>
    <property type="match status" value="1"/>
</dbReference>
<dbReference type="AlphaFoldDB" id="A0AA42DK71"/>
<dbReference type="InterPro" id="IPR003646">
    <property type="entry name" value="SH3-like_bac-type"/>
</dbReference>
<reference evidence="4" key="1">
    <citation type="journal article" date="2023" name="Int. J. Syst. Evol. Microbiol.">
        <title>&lt;i&gt;Holtiella tumoricola&lt;/i&gt; gen. nov. sp. nov., isolated from a human clinical sample.</title>
        <authorList>
            <person name="Allen-Vercoe E."/>
            <person name="Daigneault M.C."/>
            <person name="Vancuren S.J."/>
            <person name="Cochrane K."/>
            <person name="O'Neal L.L."/>
            <person name="Sankaranarayanan K."/>
            <person name="Lawson P.A."/>
        </authorList>
    </citation>
    <scope>NUCLEOTIDE SEQUENCE</scope>
    <source>
        <strain evidence="4">CC70A</strain>
    </source>
</reference>
<dbReference type="SUPFAM" id="SSF50044">
    <property type="entry name" value="SH3-domain"/>
    <property type="match status" value="1"/>
</dbReference>
<dbReference type="SMART" id="SM00287">
    <property type="entry name" value="SH3b"/>
    <property type="match status" value="1"/>
</dbReference>
<evidence type="ECO:0000313" key="5">
    <source>
        <dbReference type="Proteomes" id="UP001169242"/>
    </source>
</evidence>
<gene>
    <name evidence="4" type="ORF">PBV87_02505</name>
</gene>
<feature type="domain" description="SH3b" evidence="3">
    <location>
        <begin position="408"/>
        <end position="471"/>
    </location>
</feature>
<evidence type="ECO:0000313" key="4">
    <source>
        <dbReference type="EMBL" id="MDA3730376.1"/>
    </source>
</evidence>
<sequence length="610" mass="68740">MKKTMMALLVIFSLVSIFPSQIQAAQHNDDMRAVWMATVSNIDFPSVQNKNNATAQKQEFIKKLDRMQEIGINTIMVQVRPKADALYVSNINPWSDVLTGTQGLYPGYDPLAFMIEETHKRGMDIHAWLNPYRVTQSGTDLNSLSLTHPARLNPEWVMSYNNAYYYNPALEEVKQHIVDTVEELVKNYDIDGIHFDDYFYPSNYPLPAGEDRDGPTANARREHINDMVKRVSKVIERTKPNVMFGISPIGIWKNQKSDPTGSNTGGGESYYTVCADTRTWIQNEWIDYVVPQIYWETTHQTANYKTLVEWWSNEVKGTKVKLYIGQGIYKDTVAEEMITQLKENEKYPQIEGSIYFSMKDLMNNRKGVSTALQTYYKGSWVDDSDDQIKDDQVDSGQTGDTSNPELVGKMGVVTEDSLNFREGPGTTYSSIGKLNKGTKVTIFAEANGWYQVGLTNGQVGFVSSNYVRILGDNEVVEEEDQEVIIPPNSNDQTVSDGTIKLIIKGKQVKPPVAPFIQNGTTLVPLRIISENLGAEVEWESESRSIIIQQDNNMMVLTIDSKKAMVNGKTETLLEAPQMVNGTTMVPIRFISEKLGAKVDWNSSSKIITIE</sequence>
<protein>
    <submittedName>
        <fullName evidence="4">Family 10 glycosylhydrolase</fullName>
    </submittedName>
</protein>
<keyword evidence="5" id="KW-1185">Reference proteome</keyword>
<evidence type="ECO:0000256" key="1">
    <source>
        <dbReference type="ARBA" id="ARBA00022729"/>
    </source>
</evidence>
<dbReference type="EMBL" id="JAQIFT010000012">
    <property type="protein sequence ID" value="MDA3730376.1"/>
    <property type="molecule type" value="Genomic_DNA"/>
</dbReference>
<feature type="signal peptide" evidence="2">
    <location>
        <begin position="1"/>
        <end position="24"/>
    </location>
</feature>
<proteinExistence type="predicted"/>
<keyword evidence="1 2" id="KW-0732">Signal</keyword>
<dbReference type="InterPro" id="IPR003790">
    <property type="entry name" value="GHL10"/>
</dbReference>
<dbReference type="SUPFAM" id="SSF55383">
    <property type="entry name" value="Copper amine oxidase, domain N"/>
    <property type="match status" value="2"/>
</dbReference>
<evidence type="ECO:0000259" key="3">
    <source>
        <dbReference type="PROSITE" id="PS51781"/>
    </source>
</evidence>
<dbReference type="PANTHER" id="PTHR43405:SF1">
    <property type="entry name" value="GLYCOSYL HYDROLASE DIGH"/>
    <property type="match status" value="1"/>
</dbReference>
<dbReference type="PANTHER" id="PTHR43405">
    <property type="entry name" value="GLYCOSYL HYDROLASE DIGH"/>
    <property type="match status" value="1"/>
</dbReference>
<comment type="caution">
    <text evidence="4">The sequence shown here is derived from an EMBL/GenBank/DDBJ whole genome shotgun (WGS) entry which is preliminary data.</text>
</comment>
<dbReference type="Proteomes" id="UP001169242">
    <property type="component" value="Unassembled WGS sequence"/>
</dbReference>
<dbReference type="InterPro" id="IPR012854">
    <property type="entry name" value="Cu_amine_oxidase-like_N"/>
</dbReference>
<dbReference type="InterPro" id="IPR036028">
    <property type="entry name" value="SH3-like_dom_sf"/>
</dbReference>
<dbReference type="Gene3D" id="2.30.30.40">
    <property type="entry name" value="SH3 Domains"/>
    <property type="match status" value="1"/>
</dbReference>
<dbReference type="PROSITE" id="PS51781">
    <property type="entry name" value="SH3B"/>
    <property type="match status" value="1"/>
</dbReference>
<dbReference type="SUPFAM" id="SSF51445">
    <property type="entry name" value="(Trans)glycosidases"/>
    <property type="match status" value="1"/>
</dbReference>
<dbReference type="Pfam" id="PF08239">
    <property type="entry name" value="SH3_3"/>
    <property type="match status" value="1"/>
</dbReference>
<dbReference type="InterPro" id="IPR036582">
    <property type="entry name" value="Mao_N_sf"/>
</dbReference>
<dbReference type="InterPro" id="IPR017853">
    <property type="entry name" value="GH"/>
</dbReference>
<accession>A0AA42DK71</accession>
<dbReference type="Pfam" id="PF07833">
    <property type="entry name" value="Cu_amine_oxidN1"/>
    <property type="match status" value="1"/>
</dbReference>
<evidence type="ECO:0000256" key="2">
    <source>
        <dbReference type="SAM" id="SignalP"/>
    </source>
</evidence>
<organism evidence="4 5">
    <name type="scientific">Holtiella tumoricola</name>
    <dbReference type="NCBI Taxonomy" id="3018743"/>
    <lineage>
        <taxon>Bacteria</taxon>
        <taxon>Bacillati</taxon>
        <taxon>Bacillota</taxon>
        <taxon>Clostridia</taxon>
        <taxon>Lachnospirales</taxon>
        <taxon>Cellulosilyticaceae</taxon>
        <taxon>Holtiella</taxon>
    </lineage>
</organism>
<dbReference type="InterPro" id="IPR052177">
    <property type="entry name" value="Divisome_Glycosyl_Hydrolase"/>
</dbReference>
<name>A0AA42DK71_9FIRM</name>
<dbReference type="Pfam" id="PF02638">
    <property type="entry name" value="GHL10"/>
    <property type="match status" value="1"/>
</dbReference>
<dbReference type="Gene3D" id="3.30.457.10">
    <property type="entry name" value="Copper amine oxidase-like, N-terminal domain"/>
    <property type="match status" value="1"/>
</dbReference>